<feature type="region of interest" description="Disordered" evidence="1">
    <location>
        <begin position="239"/>
        <end position="265"/>
    </location>
</feature>
<feature type="chain" id="PRO_5045984089" description="Carbohydrate-binding module family 19 domain-containing protein" evidence="2">
    <location>
        <begin position="21"/>
        <end position="420"/>
    </location>
</feature>
<evidence type="ECO:0000256" key="1">
    <source>
        <dbReference type="SAM" id="MobiDB-lite"/>
    </source>
</evidence>
<feature type="compositionally biased region" description="Gly residues" evidence="1">
    <location>
        <begin position="189"/>
        <end position="213"/>
    </location>
</feature>
<protein>
    <recommendedName>
        <fullName evidence="5">Carbohydrate-binding module family 19 domain-containing protein</fullName>
    </recommendedName>
</protein>
<accession>A0ABP1E802</accession>
<evidence type="ECO:0008006" key="5">
    <source>
        <dbReference type="Google" id="ProtNLM"/>
    </source>
</evidence>
<evidence type="ECO:0000313" key="4">
    <source>
        <dbReference type="Proteomes" id="UP001497453"/>
    </source>
</evidence>
<evidence type="ECO:0000313" key="3">
    <source>
        <dbReference type="EMBL" id="CAL1715639.1"/>
    </source>
</evidence>
<reference evidence="4" key="1">
    <citation type="submission" date="2024-04" db="EMBL/GenBank/DDBJ databases">
        <authorList>
            <person name="Shaw F."/>
            <person name="Minotto A."/>
        </authorList>
    </citation>
    <scope>NUCLEOTIDE SEQUENCE [LARGE SCALE GENOMIC DNA]</scope>
</reference>
<evidence type="ECO:0000256" key="2">
    <source>
        <dbReference type="SAM" id="SignalP"/>
    </source>
</evidence>
<gene>
    <name evidence="3" type="ORF">GFSPODELE1_LOCUS10336</name>
</gene>
<organism evidence="3 4">
    <name type="scientific">Somion occarium</name>
    <dbReference type="NCBI Taxonomy" id="3059160"/>
    <lineage>
        <taxon>Eukaryota</taxon>
        <taxon>Fungi</taxon>
        <taxon>Dikarya</taxon>
        <taxon>Basidiomycota</taxon>
        <taxon>Agaricomycotina</taxon>
        <taxon>Agaricomycetes</taxon>
        <taxon>Polyporales</taxon>
        <taxon>Cerrenaceae</taxon>
        <taxon>Somion</taxon>
    </lineage>
</organism>
<feature type="region of interest" description="Disordered" evidence="1">
    <location>
        <begin position="151"/>
        <end position="225"/>
    </location>
</feature>
<dbReference type="Proteomes" id="UP001497453">
    <property type="component" value="Chromosome 8"/>
</dbReference>
<keyword evidence="4" id="KW-1185">Reference proteome</keyword>
<proteinExistence type="predicted"/>
<feature type="compositionally biased region" description="Low complexity" evidence="1">
    <location>
        <begin position="214"/>
        <end position="225"/>
    </location>
</feature>
<name>A0ABP1E802_9APHY</name>
<keyword evidence="2" id="KW-0732">Signal</keyword>
<feature type="signal peptide" evidence="2">
    <location>
        <begin position="1"/>
        <end position="20"/>
    </location>
</feature>
<dbReference type="EMBL" id="OZ037951">
    <property type="protein sequence ID" value="CAL1715639.1"/>
    <property type="molecule type" value="Genomic_DNA"/>
</dbReference>
<sequence length="420" mass="40553">MVQLAAKSSLLLAFIAVAQGAPLYKRIAQTIAESTAQWEKACLAAGGGEKCNPVSVTAFSTLLAAAGPCEQQDSADAMIDLAKTLNNDPDMIKLAQIFAQQPRNTPTSQSVPYCQQAPNNSELNGLFQCQFQGADPKTFAGGIAAGQTGTIPFGQNAPLDPAGSCPANPQGPIPDGQQLVSITQDPGVGSTGSGNGNGNGSGNGNNNGNGNGDGQSDSGVSSSAASTAAASATSSAVASATSDASGSSDDTDTDPANATATSDATLSAPAVTATATGNVGGNDESSAAAPAATATAAPTGAATTAAAPAASTSAASGNAGNTGSGDFLLQNGQDAQALNAKFATLSTDGTCTDGDSACVEGGFAQCVGGKFVINPCAGGLQCFALPLVNKAGTSLTCDTQADAEARIAASGAQGGLTGAN</sequence>